<feature type="domain" description="WCX" evidence="5">
    <location>
        <begin position="244"/>
        <end position="318"/>
    </location>
</feature>
<dbReference type="InterPro" id="IPR026881">
    <property type="entry name" value="WYL_dom"/>
</dbReference>
<dbReference type="PANTHER" id="PTHR34580:SF1">
    <property type="entry name" value="PROTEIN PAFC"/>
    <property type="match status" value="1"/>
</dbReference>
<dbReference type="RefSeq" id="WP_123199652.1">
    <property type="nucleotide sequence ID" value="NZ_RJMB01000002.1"/>
</dbReference>
<feature type="coiled-coil region" evidence="1">
    <location>
        <begin position="483"/>
        <end position="510"/>
    </location>
</feature>
<evidence type="ECO:0000259" key="3">
    <source>
        <dbReference type="Pfam" id="PF13280"/>
    </source>
</evidence>
<feature type="domain" description="WYL" evidence="3">
    <location>
        <begin position="503"/>
        <end position="568"/>
    </location>
</feature>
<evidence type="ECO:0000259" key="5">
    <source>
        <dbReference type="Pfam" id="PF25583"/>
    </source>
</evidence>
<feature type="domain" description="PafC HTH" evidence="4">
    <location>
        <begin position="349"/>
        <end position="464"/>
    </location>
</feature>
<feature type="domain" description="WYL" evidence="3">
    <location>
        <begin position="146"/>
        <end position="209"/>
    </location>
</feature>
<proteinExistence type="predicted"/>
<dbReference type="Pfam" id="PF19187">
    <property type="entry name" value="HTH_PafC"/>
    <property type="match status" value="1"/>
</dbReference>
<dbReference type="AlphaFoldDB" id="A0A3N0EG37"/>
<evidence type="ECO:0000256" key="2">
    <source>
        <dbReference type="SAM" id="MobiDB-lite"/>
    </source>
</evidence>
<accession>A0A3N0EG37</accession>
<dbReference type="OrthoDB" id="3268930at2"/>
<evidence type="ECO:0000313" key="7">
    <source>
        <dbReference type="Proteomes" id="UP000269198"/>
    </source>
</evidence>
<reference evidence="6 7" key="1">
    <citation type="submission" date="2018-11" db="EMBL/GenBank/DDBJ databases">
        <title>The genome draft of YIM 96095.</title>
        <authorList>
            <person name="Tang S.-K."/>
            <person name="Chunyu W.-X."/>
            <person name="Feng Y.-Z."/>
        </authorList>
    </citation>
    <scope>NUCLEOTIDE SEQUENCE [LARGE SCALE GENOMIC DNA]</scope>
    <source>
        <strain evidence="6 7">YIM 96095</strain>
    </source>
</reference>
<feature type="domain" description="WCX" evidence="5">
    <location>
        <begin position="597"/>
        <end position="669"/>
    </location>
</feature>
<keyword evidence="1" id="KW-0175">Coiled coil</keyword>
<dbReference type="InterPro" id="IPR057727">
    <property type="entry name" value="WCX_dom"/>
</dbReference>
<dbReference type="EMBL" id="RJMB01000002">
    <property type="protein sequence ID" value="RNL86823.1"/>
    <property type="molecule type" value="Genomic_DNA"/>
</dbReference>
<dbReference type="Pfam" id="PF25583">
    <property type="entry name" value="WCX"/>
    <property type="match status" value="2"/>
</dbReference>
<organism evidence="6 7">
    <name type="scientific">Halostreptopolyspora alba</name>
    <dbReference type="NCBI Taxonomy" id="2487137"/>
    <lineage>
        <taxon>Bacteria</taxon>
        <taxon>Bacillati</taxon>
        <taxon>Actinomycetota</taxon>
        <taxon>Actinomycetes</taxon>
        <taxon>Streptosporangiales</taxon>
        <taxon>Nocardiopsidaceae</taxon>
        <taxon>Halostreptopolyspora</taxon>
    </lineage>
</organism>
<dbReference type="PROSITE" id="PS52050">
    <property type="entry name" value="WYL"/>
    <property type="match status" value="2"/>
</dbReference>
<evidence type="ECO:0000313" key="6">
    <source>
        <dbReference type="EMBL" id="RNL86823.1"/>
    </source>
</evidence>
<feature type="region of interest" description="Disordered" evidence="2">
    <location>
        <begin position="665"/>
        <end position="686"/>
    </location>
</feature>
<dbReference type="Pfam" id="PF13280">
    <property type="entry name" value="WYL"/>
    <property type="match status" value="2"/>
</dbReference>
<dbReference type="InterPro" id="IPR051534">
    <property type="entry name" value="CBASS_pafABC_assoc_protein"/>
</dbReference>
<gene>
    <name evidence="6" type="ORF">EFW17_02790</name>
</gene>
<comment type="caution">
    <text evidence="6">The sequence shown here is derived from an EMBL/GenBank/DDBJ whole genome shotgun (WGS) entry which is preliminary data.</text>
</comment>
<sequence>MSQRKTERQLNLVICLLATRRFLTAREIRATVAGYADAETDAAFKRMFERDKRELRESGIPLETGSVDVWSEEEGYRISRSDYELPPIELLPDEAAVLGLAARAWRYAALGDAAASAVLKLRGAGVPVDSDAAPGVTPVLSTDEPAFLPIWQAVRDRRPVRFDYRKPGAEVAPRHLEPWGVVNVCGRWYVAGYDRDRRAQRVFRLSRIAGEVTVVRSERPVEVPDGVDIRSVVRAQGTEAERVARLRVRANTGHALRRAALRIVPGDGSPESGRWDRVDYPFTDVAALVSAVAGYGDRVVVEEPAEAREATGRHLREVAARDPAPGEHVAVATNTEPVATGRGGASSAQLRRLLMLVPYALSHDVRVPEVAAHFGLSEKQVLKDLSLLWMCGLPGYTPGDLIDVDLDAARSTGEIIIDNADTLAQPLRLTADEAASLVVGVGLLGELPGMAGSDALKRAGEKLRGAAEQGRNASEQAGVLDRLASAVEVRLDLSDEVRELQRRCDEALRGGQQVHLRYLSGYSDEVTERDVDPMTLVVQDGHAFLEGWCRLREDVRLFRLDRVLDMTVLPVQAEVPSRARHRDLRDGVLQTSETDTLVTLELEPRARWVTEEYVCTGVEELTDGRVRATLRTPAPGWVRRFALRLGPDARVVAPAELAARVREDARSALDGYSPDTSDGAPAAGSG</sequence>
<dbReference type="InterPro" id="IPR043839">
    <property type="entry name" value="PafC_HTH"/>
</dbReference>
<name>A0A3N0EG37_9ACTN</name>
<keyword evidence="7" id="KW-1185">Reference proteome</keyword>
<dbReference type="PANTHER" id="PTHR34580">
    <property type="match status" value="1"/>
</dbReference>
<protein>
    <submittedName>
        <fullName evidence="6">WYL domain-containing transcriptional regulator</fullName>
    </submittedName>
</protein>
<evidence type="ECO:0000259" key="4">
    <source>
        <dbReference type="Pfam" id="PF19187"/>
    </source>
</evidence>
<dbReference type="Proteomes" id="UP000269198">
    <property type="component" value="Unassembled WGS sequence"/>
</dbReference>
<evidence type="ECO:0000256" key="1">
    <source>
        <dbReference type="SAM" id="Coils"/>
    </source>
</evidence>